<evidence type="ECO:0000313" key="3">
    <source>
        <dbReference type="EMBL" id="RAR11495.1"/>
    </source>
</evidence>
<feature type="compositionally biased region" description="Polar residues" evidence="1">
    <location>
        <begin position="330"/>
        <end position="342"/>
    </location>
</feature>
<feature type="compositionally biased region" description="Polar residues" evidence="1">
    <location>
        <begin position="370"/>
        <end position="386"/>
    </location>
</feature>
<protein>
    <submittedName>
        <fullName evidence="3">Exo-beta-glucanase</fullName>
    </submittedName>
</protein>
<feature type="compositionally biased region" description="Basic and acidic residues" evidence="1">
    <location>
        <begin position="354"/>
        <end position="363"/>
    </location>
</feature>
<proteinExistence type="predicted"/>
<comment type="caution">
    <text evidence="3">The sequence shown here is derived from an EMBL/GenBank/DDBJ whole genome shotgun (WGS) entry which is preliminary data.</text>
</comment>
<keyword evidence="4" id="KW-1185">Reference proteome</keyword>
<feature type="domain" description="YAG7-like dimerisation" evidence="2">
    <location>
        <begin position="177"/>
        <end position="260"/>
    </location>
</feature>
<evidence type="ECO:0000256" key="1">
    <source>
        <dbReference type="SAM" id="MobiDB-lite"/>
    </source>
</evidence>
<dbReference type="Pfam" id="PF26434">
    <property type="entry name" value="YAG7_C"/>
    <property type="match status" value="1"/>
</dbReference>
<feature type="compositionally biased region" description="Polar residues" evidence="1">
    <location>
        <begin position="8"/>
        <end position="17"/>
    </location>
</feature>
<feature type="compositionally biased region" description="Basic and acidic residues" evidence="1">
    <location>
        <begin position="428"/>
        <end position="445"/>
    </location>
</feature>
<dbReference type="EMBL" id="QGDH01000056">
    <property type="protein sequence ID" value="RAR11495.1"/>
    <property type="molecule type" value="Genomic_DNA"/>
</dbReference>
<gene>
    <name evidence="3" type="ORF">DDE83_004532</name>
</gene>
<evidence type="ECO:0000259" key="2">
    <source>
        <dbReference type="Pfam" id="PF26434"/>
    </source>
</evidence>
<evidence type="ECO:0000313" key="4">
    <source>
        <dbReference type="Proteomes" id="UP000249619"/>
    </source>
</evidence>
<organism evidence="3 4">
    <name type="scientific">Stemphylium lycopersici</name>
    <name type="common">Tomato gray leaf spot disease fungus</name>
    <name type="synonym">Thyrospora lycopersici</name>
    <dbReference type="NCBI Taxonomy" id="183478"/>
    <lineage>
        <taxon>Eukaryota</taxon>
        <taxon>Fungi</taxon>
        <taxon>Dikarya</taxon>
        <taxon>Ascomycota</taxon>
        <taxon>Pezizomycotina</taxon>
        <taxon>Dothideomycetes</taxon>
        <taxon>Pleosporomycetidae</taxon>
        <taxon>Pleosporales</taxon>
        <taxon>Pleosporineae</taxon>
        <taxon>Pleosporaceae</taxon>
        <taxon>Stemphylium</taxon>
    </lineage>
</organism>
<feature type="region of interest" description="Disordered" evidence="1">
    <location>
        <begin position="1"/>
        <end position="69"/>
    </location>
</feature>
<reference evidence="4" key="1">
    <citation type="submission" date="2018-05" db="EMBL/GenBank/DDBJ databases">
        <title>Draft genome sequence of Stemphylium lycopersici strain CIDEFI 213.</title>
        <authorList>
            <person name="Medina R."/>
            <person name="Franco M.E.E."/>
            <person name="Lucentini C.G."/>
            <person name="Saparrat M.C.N."/>
            <person name="Balatti P.A."/>
        </authorList>
    </citation>
    <scope>NUCLEOTIDE SEQUENCE [LARGE SCALE GENOMIC DNA]</scope>
    <source>
        <strain evidence="4">CIDEFI 213</strain>
    </source>
</reference>
<feature type="region of interest" description="Disordered" evidence="1">
    <location>
        <begin position="306"/>
        <end position="459"/>
    </location>
</feature>
<sequence>MASEVVNKLQNMVTGESKSARKKKGKQEGAPAVPAAPEKTASEAGAGGSDPAGKANGADSDNSYLREVQKNIRNINKKLSATQKVDSIMAANPGVSLDDLLASRKINADQKAQAERKPGLQTQLAQYEEQYTNYKKYGDELEAKFAKEKETMSKTHSGELETLRDTIKAEAKLEQQKIVKEKLLTLSRFLRAAAARRQLEDDDSDLTKAFEGALLQVYGGDAGAVMAAEKLIDGADDGVPSTEGVVLGVTYSQVKQAALEEAPFAAEEAWVDEVAQHQAAPPEAEAVSDPTITNAGLTELDAGAKPVTEAAAEPSDAPAASNVGGESANAAAQAQWDKQPTGSDDPLTESFEMVPRDPAETETPHVPAAANSTQSWADDAPEQSSAPAGPAAGNDGFSEVHHNRGGRGRGGHPGGDRGGYRGRGRGGPRGEFRGGRGRGRGEFRGGRGGFRGAPRGESS</sequence>
<dbReference type="AlphaFoldDB" id="A0A364N4E2"/>
<dbReference type="Proteomes" id="UP000249619">
    <property type="component" value="Unassembled WGS sequence"/>
</dbReference>
<accession>A0A364N4E2</accession>
<dbReference type="InterPro" id="IPR058602">
    <property type="entry name" value="YAG7_dimerisation_dom"/>
</dbReference>
<dbReference type="OrthoDB" id="5399559at2759"/>
<dbReference type="STRING" id="183478.A0A364N4E2"/>
<name>A0A364N4E2_STELY</name>
<feature type="compositionally biased region" description="Low complexity" evidence="1">
    <location>
        <begin position="309"/>
        <end position="321"/>
    </location>
</feature>